<dbReference type="Pfam" id="PF00440">
    <property type="entry name" value="TetR_N"/>
    <property type="match status" value="1"/>
</dbReference>
<organism evidence="6 7">
    <name type="scientific">Mycolicibacterium confluentis</name>
    <dbReference type="NCBI Taxonomy" id="28047"/>
    <lineage>
        <taxon>Bacteria</taxon>
        <taxon>Bacillati</taxon>
        <taxon>Actinomycetota</taxon>
        <taxon>Actinomycetes</taxon>
        <taxon>Mycobacteriales</taxon>
        <taxon>Mycobacteriaceae</taxon>
        <taxon>Mycolicibacterium</taxon>
    </lineage>
</organism>
<dbReference type="EMBL" id="AP022612">
    <property type="protein sequence ID" value="BBZ32350.1"/>
    <property type="molecule type" value="Genomic_DNA"/>
</dbReference>
<dbReference type="SUPFAM" id="SSF46689">
    <property type="entry name" value="Homeodomain-like"/>
    <property type="match status" value="1"/>
</dbReference>
<dbReference type="Gene3D" id="1.10.357.10">
    <property type="entry name" value="Tetracycline Repressor, domain 2"/>
    <property type="match status" value="1"/>
</dbReference>
<sequence length="201" mass="21201">MMAAKPDLRARRRRQTTADLRAAAIDLVRARGFDKVTVEEICAAAGVAPRTFFNYFPNKESAIAAGPPELPEDVAEAFVAAGAAPYSTVCTELITLVATHLAGAPDRALVAAMIEIAASTPVVQAAMLAGFERGGREIAELVARRCELPVDGEIPVLMAALVLTTVRAGMARWAAAQPADGDSPMPFVLQAAATMRHIFES</sequence>
<dbReference type="Pfam" id="PF17754">
    <property type="entry name" value="TetR_C_14"/>
    <property type="match status" value="1"/>
</dbReference>
<dbReference type="InterPro" id="IPR009057">
    <property type="entry name" value="Homeodomain-like_sf"/>
</dbReference>
<dbReference type="InterPro" id="IPR041347">
    <property type="entry name" value="MftR_C"/>
</dbReference>
<dbReference type="GO" id="GO:0003700">
    <property type="term" value="F:DNA-binding transcription factor activity"/>
    <property type="evidence" value="ECO:0007669"/>
    <property type="project" value="TreeGrafter"/>
</dbReference>
<keyword evidence="3" id="KW-0804">Transcription</keyword>
<evidence type="ECO:0000313" key="7">
    <source>
        <dbReference type="Proteomes" id="UP000466931"/>
    </source>
</evidence>
<dbReference type="PROSITE" id="PS01081">
    <property type="entry name" value="HTH_TETR_1"/>
    <property type="match status" value="1"/>
</dbReference>
<dbReference type="InterPro" id="IPR023772">
    <property type="entry name" value="DNA-bd_HTH_TetR-type_CS"/>
</dbReference>
<proteinExistence type="predicted"/>
<evidence type="ECO:0000313" key="6">
    <source>
        <dbReference type="EMBL" id="BBZ32350.1"/>
    </source>
</evidence>
<reference evidence="6" key="1">
    <citation type="journal article" date="2019" name="Emerg. Microbes Infect.">
        <title>Comprehensive subspecies identification of 175 nontuberculous mycobacteria species based on 7547 genomic profiles.</title>
        <authorList>
            <person name="Matsumoto Y."/>
            <person name="Kinjo T."/>
            <person name="Motooka D."/>
            <person name="Nabeya D."/>
            <person name="Jung N."/>
            <person name="Uechi K."/>
            <person name="Horii T."/>
            <person name="Iida T."/>
            <person name="Fujita J."/>
            <person name="Nakamura S."/>
        </authorList>
    </citation>
    <scope>NUCLEOTIDE SEQUENCE [LARGE SCALE GENOMIC DNA]</scope>
    <source>
        <strain evidence="6">JCM 13671</strain>
    </source>
</reference>
<protein>
    <submittedName>
        <fullName evidence="6">TetR family transcriptional regulator</fullName>
    </submittedName>
</protein>
<evidence type="ECO:0000256" key="1">
    <source>
        <dbReference type="ARBA" id="ARBA00023015"/>
    </source>
</evidence>
<dbReference type="Proteomes" id="UP000466931">
    <property type="component" value="Chromosome"/>
</dbReference>
<evidence type="ECO:0000256" key="4">
    <source>
        <dbReference type="PROSITE-ProRule" id="PRU00335"/>
    </source>
</evidence>
<evidence type="ECO:0000259" key="5">
    <source>
        <dbReference type="PROSITE" id="PS50977"/>
    </source>
</evidence>
<evidence type="ECO:0000256" key="2">
    <source>
        <dbReference type="ARBA" id="ARBA00023125"/>
    </source>
</evidence>
<feature type="DNA-binding region" description="H-T-H motif" evidence="4">
    <location>
        <begin position="37"/>
        <end position="56"/>
    </location>
</feature>
<keyword evidence="7" id="KW-1185">Reference proteome</keyword>
<keyword evidence="1" id="KW-0805">Transcription regulation</keyword>
<evidence type="ECO:0000256" key="3">
    <source>
        <dbReference type="ARBA" id="ARBA00023163"/>
    </source>
</evidence>
<dbReference type="PANTHER" id="PTHR30055:SF238">
    <property type="entry name" value="MYCOFACTOCIN BIOSYNTHESIS TRANSCRIPTIONAL REGULATOR MFTR-RELATED"/>
    <property type="match status" value="1"/>
</dbReference>
<name>A0A7I7XSX2_9MYCO</name>
<keyword evidence="2 4" id="KW-0238">DNA-binding</keyword>
<reference evidence="6" key="2">
    <citation type="submission" date="2020-02" db="EMBL/GenBank/DDBJ databases">
        <authorList>
            <person name="Matsumoto Y."/>
            <person name="Motooka D."/>
            <person name="Nakamura S."/>
        </authorList>
    </citation>
    <scope>NUCLEOTIDE SEQUENCE</scope>
    <source>
        <strain evidence="6">JCM 13671</strain>
    </source>
</reference>
<dbReference type="InterPro" id="IPR050109">
    <property type="entry name" value="HTH-type_TetR-like_transc_reg"/>
</dbReference>
<feature type="domain" description="HTH tetR-type" evidence="5">
    <location>
        <begin position="14"/>
        <end position="74"/>
    </location>
</feature>
<dbReference type="PANTHER" id="PTHR30055">
    <property type="entry name" value="HTH-TYPE TRANSCRIPTIONAL REGULATOR RUTR"/>
    <property type="match status" value="1"/>
</dbReference>
<dbReference type="AlphaFoldDB" id="A0A7I7XSX2"/>
<dbReference type="GO" id="GO:0000976">
    <property type="term" value="F:transcription cis-regulatory region binding"/>
    <property type="evidence" value="ECO:0007669"/>
    <property type="project" value="TreeGrafter"/>
</dbReference>
<dbReference type="InterPro" id="IPR001647">
    <property type="entry name" value="HTH_TetR"/>
</dbReference>
<gene>
    <name evidence="6" type="ORF">MCNF_09550</name>
</gene>
<dbReference type="PROSITE" id="PS50977">
    <property type="entry name" value="HTH_TETR_2"/>
    <property type="match status" value="1"/>
</dbReference>
<accession>A0A7I7XSX2</accession>